<feature type="region of interest" description="Disordered" evidence="1">
    <location>
        <begin position="1"/>
        <end position="52"/>
    </location>
</feature>
<evidence type="ECO:0000259" key="2">
    <source>
        <dbReference type="SMART" id="SM00128"/>
    </source>
</evidence>
<reference evidence="4" key="1">
    <citation type="submission" date="2021-01" db="EMBL/GenBank/DDBJ databases">
        <authorList>
            <person name="Corre E."/>
            <person name="Pelletier E."/>
            <person name="Niang G."/>
            <person name="Scheremetjew M."/>
            <person name="Finn R."/>
            <person name="Kale V."/>
            <person name="Holt S."/>
            <person name="Cochrane G."/>
            <person name="Meng A."/>
            <person name="Brown T."/>
            <person name="Cohen L."/>
        </authorList>
    </citation>
    <scope>NUCLEOTIDE SEQUENCE</scope>
    <source>
        <strain evidence="4">379</strain>
    </source>
</reference>
<feature type="region of interest" description="Disordered" evidence="1">
    <location>
        <begin position="67"/>
        <end position="87"/>
    </location>
</feature>
<evidence type="ECO:0000313" key="3">
    <source>
        <dbReference type="EMBL" id="CAE0582370.1"/>
    </source>
</evidence>
<dbReference type="PANTHER" id="PTHR11200">
    <property type="entry name" value="INOSITOL 5-PHOSPHATASE"/>
    <property type="match status" value="1"/>
</dbReference>
<dbReference type="AlphaFoldDB" id="A0A6V2VK96"/>
<evidence type="ECO:0000256" key="1">
    <source>
        <dbReference type="SAM" id="MobiDB-lite"/>
    </source>
</evidence>
<accession>A0A6V2VK96</accession>
<evidence type="ECO:0000313" key="4">
    <source>
        <dbReference type="EMBL" id="CAE0582383.1"/>
    </source>
</evidence>
<feature type="domain" description="Inositol polyphosphate-related phosphatase" evidence="2">
    <location>
        <begin position="87"/>
        <end position="467"/>
    </location>
</feature>
<feature type="compositionally biased region" description="Low complexity" evidence="1">
    <location>
        <begin position="23"/>
        <end position="51"/>
    </location>
</feature>
<dbReference type="EMBL" id="HBIR01047756">
    <property type="protein sequence ID" value="CAE0582383.1"/>
    <property type="molecule type" value="Transcribed_RNA"/>
</dbReference>
<dbReference type="Pfam" id="PF22669">
    <property type="entry name" value="Exo_endo_phos2"/>
    <property type="match status" value="1"/>
</dbReference>
<sequence>MADHGEAVRPRGPRPPSLRPDEPSFSAIEGSSSSSATLGTTPTTPGSSARSLSTVFTGAFARLASPRSTSRFFGGHQSSDLDDEPEPPIRLGVFTWNVGNAPPDAAQLSLWLAEGGDGLDVLAVGTQENKFSTKDKAKGASAAAPHISLNGRESDGEDETAEEASLSAGPARNSAADAADAAVQSIRGGGPHRVWEKMILARLAGGGGGGRQWVVLKHASLRQMHLAVFVRAALRTSAHSVRSAVSATGLGGVVGNKGGLAISFHLGTTSLAFVSCHLAAHDHKNRERNEMCKEILSETAGAIGEQRRAARGRLDVASQFDHCFWFGDLNYRVDLKLGQQAAGLPAEALKEHEAHHAAVRDLVEEEDWEALWEADQLRHSQRAGDVLARFSEGQYSFPPTFKVLRQRGAHYKQQRIPSYCDRILWRSMPGRGSSAVTQTSLAAVPGVSTSDHKPVFATFEVAASARLHGAAGSSRAQHEATATTCARLGSLSLQGIIPADLSGRSDPYIAFFTNPPGLLGGSVPTSSVKKGVLATGTAVTGEARAWRAVMGGSVRGPSAGFGGEGADDTCSWCEAELPLLRFSCSLADLRHVTLILAVFDRDIGSKDDPLGADRRCCSPERGEEGRLTPRPFTGTAMVPLSEPVERLLRAGGGAAGRSSGEASGEGPRRGEGGGGDSSGSGGALAEAPGGSIGAQSHSWPRSSARGAWGRCSTGGEGVGGRLEVSQPLVWKGTTRGTGQLSCSLTVGAGLSFVADAVQSGAGSRSSHLSNNVFLSVPLKLRALRALAPRKAKALTQTASRPSLLPSRSSMPPLASPAASRPPAASWGGIAGSSWSGGSTSGRTTASWASRLTSASAPPGASLSAGDEALAAAGVQLRPRVRPRSRWTSARLTL</sequence>
<protein>
    <recommendedName>
        <fullName evidence="2">Inositol polyphosphate-related phosphatase domain-containing protein</fullName>
    </recommendedName>
</protein>
<dbReference type="InterPro" id="IPR036691">
    <property type="entry name" value="Endo/exonu/phosph_ase_sf"/>
</dbReference>
<name>A0A6V2VK96_EMIHU</name>
<feature type="compositionally biased region" description="Gly residues" evidence="1">
    <location>
        <begin position="672"/>
        <end position="682"/>
    </location>
</feature>
<dbReference type="Gene3D" id="3.60.10.10">
    <property type="entry name" value="Endonuclease/exonuclease/phosphatase"/>
    <property type="match status" value="1"/>
</dbReference>
<dbReference type="SUPFAM" id="SSF56219">
    <property type="entry name" value="DNase I-like"/>
    <property type="match status" value="1"/>
</dbReference>
<dbReference type="InterPro" id="IPR046985">
    <property type="entry name" value="IP5"/>
</dbReference>
<feature type="compositionally biased region" description="Low complexity" evidence="1">
    <location>
        <begin position="798"/>
        <end position="842"/>
    </location>
</feature>
<feature type="compositionally biased region" description="Low complexity" evidence="1">
    <location>
        <begin position="656"/>
        <end position="665"/>
    </location>
</feature>
<feature type="compositionally biased region" description="Basic and acidic residues" evidence="1">
    <location>
        <begin position="609"/>
        <end position="627"/>
    </location>
</feature>
<feature type="region of interest" description="Disordered" evidence="1">
    <location>
        <begin position="651"/>
        <end position="717"/>
    </location>
</feature>
<proteinExistence type="predicted"/>
<dbReference type="InterPro" id="IPR000300">
    <property type="entry name" value="IPPc"/>
</dbReference>
<organism evidence="4">
    <name type="scientific">Emiliania huxleyi</name>
    <name type="common">Coccolithophore</name>
    <name type="synonym">Pontosphaera huxleyi</name>
    <dbReference type="NCBI Taxonomy" id="2903"/>
    <lineage>
        <taxon>Eukaryota</taxon>
        <taxon>Haptista</taxon>
        <taxon>Haptophyta</taxon>
        <taxon>Prymnesiophyceae</taxon>
        <taxon>Isochrysidales</taxon>
        <taxon>Noelaerhabdaceae</taxon>
        <taxon>Emiliania</taxon>
    </lineage>
</organism>
<dbReference type="SMART" id="SM00128">
    <property type="entry name" value="IPPc"/>
    <property type="match status" value="1"/>
</dbReference>
<feature type="region of interest" description="Disordered" evidence="1">
    <location>
        <begin position="793"/>
        <end position="842"/>
    </location>
</feature>
<dbReference type="GO" id="GO:0004439">
    <property type="term" value="F:phosphatidylinositol-4,5-bisphosphate 5-phosphatase activity"/>
    <property type="evidence" value="ECO:0007669"/>
    <property type="project" value="TreeGrafter"/>
</dbReference>
<feature type="region of interest" description="Disordered" evidence="1">
    <location>
        <begin position="609"/>
        <end position="639"/>
    </location>
</feature>
<dbReference type="GO" id="GO:0046856">
    <property type="term" value="P:phosphatidylinositol dephosphorylation"/>
    <property type="evidence" value="ECO:0007669"/>
    <property type="project" value="InterPro"/>
</dbReference>
<dbReference type="EMBL" id="HBIR01047747">
    <property type="protein sequence ID" value="CAE0582370.1"/>
    <property type="molecule type" value="Transcribed_RNA"/>
</dbReference>
<gene>
    <name evidence="3" type="ORF">EHUX00137_LOCUS37307</name>
    <name evidence="4" type="ORF">EHUX00137_LOCUS37316</name>
</gene>
<feature type="region of interest" description="Disordered" evidence="1">
    <location>
        <begin position="131"/>
        <end position="183"/>
    </location>
</feature>